<dbReference type="SMART" id="SM00355">
    <property type="entry name" value="ZnF_C2H2"/>
    <property type="match status" value="8"/>
</dbReference>
<keyword evidence="4 10" id="KW-0863">Zinc-finger</keyword>
<evidence type="ECO:0000256" key="2">
    <source>
        <dbReference type="ARBA" id="ARBA00022723"/>
    </source>
</evidence>
<evidence type="ECO:0000256" key="5">
    <source>
        <dbReference type="ARBA" id="ARBA00022833"/>
    </source>
</evidence>
<keyword evidence="9" id="KW-0539">Nucleus</keyword>
<evidence type="ECO:0000313" key="13">
    <source>
        <dbReference type="EMBL" id="CAH0106676.1"/>
    </source>
</evidence>
<keyword evidence="3" id="KW-0677">Repeat</keyword>
<keyword evidence="5" id="KW-0862">Zinc</keyword>
<dbReference type="AlphaFoldDB" id="A0A8J2RL84"/>
<name>A0A8J2RL84_9CRUS</name>
<feature type="domain" description="C2H2-type" evidence="12">
    <location>
        <begin position="144"/>
        <end position="167"/>
    </location>
</feature>
<keyword evidence="2" id="KW-0479">Metal-binding</keyword>
<protein>
    <recommendedName>
        <fullName evidence="12">C2H2-type domain-containing protein</fullName>
    </recommendedName>
</protein>
<dbReference type="GO" id="GO:0005634">
    <property type="term" value="C:nucleus"/>
    <property type="evidence" value="ECO:0007669"/>
    <property type="project" value="UniProtKB-SubCell"/>
</dbReference>
<comment type="subcellular location">
    <subcellularLocation>
        <location evidence="1">Nucleus</location>
    </subcellularLocation>
</comment>
<keyword evidence="14" id="KW-1185">Reference proteome</keyword>
<dbReference type="PROSITE" id="PS00028">
    <property type="entry name" value="ZINC_FINGER_C2H2_1"/>
    <property type="match status" value="2"/>
</dbReference>
<evidence type="ECO:0000256" key="3">
    <source>
        <dbReference type="ARBA" id="ARBA00022737"/>
    </source>
</evidence>
<organism evidence="13 14">
    <name type="scientific">Daphnia galeata</name>
    <dbReference type="NCBI Taxonomy" id="27404"/>
    <lineage>
        <taxon>Eukaryota</taxon>
        <taxon>Metazoa</taxon>
        <taxon>Ecdysozoa</taxon>
        <taxon>Arthropoda</taxon>
        <taxon>Crustacea</taxon>
        <taxon>Branchiopoda</taxon>
        <taxon>Diplostraca</taxon>
        <taxon>Cladocera</taxon>
        <taxon>Anomopoda</taxon>
        <taxon>Daphniidae</taxon>
        <taxon>Daphnia</taxon>
    </lineage>
</organism>
<reference evidence="13" key="1">
    <citation type="submission" date="2021-11" db="EMBL/GenBank/DDBJ databases">
        <authorList>
            <person name="Schell T."/>
        </authorList>
    </citation>
    <scope>NUCLEOTIDE SEQUENCE</scope>
    <source>
        <strain evidence="13">M5</strain>
    </source>
</reference>
<dbReference type="InterPro" id="IPR036236">
    <property type="entry name" value="Znf_C2H2_sf"/>
</dbReference>
<feature type="compositionally biased region" description="Polar residues" evidence="11">
    <location>
        <begin position="180"/>
        <end position="201"/>
    </location>
</feature>
<dbReference type="GO" id="GO:0045944">
    <property type="term" value="P:positive regulation of transcription by RNA polymerase II"/>
    <property type="evidence" value="ECO:0007669"/>
    <property type="project" value="TreeGrafter"/>
</dbReference>
<keyword evidence="8" id="KW-0804">Transcription</keyword>
<dbReference type="PROSITE" id="PS50157">
    <property type="entry name" value="ZINC_FINGER_C2H2_2"/>
    <property type="match status" value="4"/>
</dbReference>
<proteinExistence type="predicted"/>
<feature type="domain" description="C2H2-type" evidence="12">
    <location>
        <begin position="330"/>
        <end position="357"/>
    </location>
</feature>
<dbReference type="Pfam" id="PF13909">
    <property type="entry name" value="zf-H2C2_5"/>
    <property type="match status" value="1"/>
</dbReference>
<evidence type="ECO:0000256" key="7">
    <source>
        <dbReference type="ARBA" id="ARBA00023125"/>
    </source>
</evidence>
<evidence type="ECO:0000256" key="10">
    <source>
        <dbReference type="PROSITE-ProRule" id="PRU00042"/>
    </source>
</evidence>
<dbReference type="FunFam" id="3.30.160.60:FF:000325">
    <property type="entry name" value="ZFP90 zinc finger protein"/>
    <property type="match status" value="1"/>
</dbReference>
<evidence type="ECO:0000256" key="1">
    <source>
        <dbReference type="ARBA" id="ARBA00004123"/>
    </source>
</evidence>
<gene>
    <name evidence="13" type="ORF">DGAL_LOCUS9833</name>
</gene>
<feature type="region of interest" description="Disordered" evidence="11">
    <location>
        <begin position="171"/>
        <end position="201"/>
    </location>
</feature>
<feature type="compositionally biased region" description="Basic and acidic residues" evidence="11">
    <location>
        <begin position="401"/>
        <end position="430"/>
    </location>
</feature>
<dbReference type="InterPro" id="IPR013087">
    <property type="entry name" value="Znf_C2H2_type"/>
</dbReference>
<dbReference type="PANTHER" id="PTHR24403">
    <property type="entry name" value="ZINC FINGER PROTEIN"/>
    <property type="match status" value="1"/>
</dbReference>
<dbReference type="EMBL" id="CAKKLH010000224">
    <property type="protein sequence ID" value="CAH0106676.1"/>
    <property type="molecule type" value="Genomic_DNA"/>
</dbReference>
<dbReference type="SUPFAM" id="SSF57667">
    <property type="entry name" value="beta-beta-alpha zinc fingers"/>
    <property type="match status" value="1"/>
</dbReference>
<dbReference type="OrthoDB" id="3561125at2759"/>
<keyword evidence="7" id="KW-0238">DNA-binding</keyword>
<feature type="region of interest" description="Disordered" evidence="11">
    <location>
        <begin position="401"/>
        <end position="432"/>
    </location>
</feature>
<dbReference type="Gene3D" id="3.30.160.60">
    <property type="entry name" value="Classic Zinc Finger"/>
    <property type="match status" value="2"/>
</dbReference>
<dbReference type="GO" id="GO:0003677">
    <property type="term" value="F:DNA binding"/>
    <property type="evidence" value="ECO:0007669"/>
    <property type="project" value="UniProtKB-KW"/>
</dbReference>
<dbReference type="PANTHER" id="PTHR24403:SF67">
    <property type="entry name" value="FI01116P-RELATED"/>
    <property type="match status" value="1"/>
</dbReference>
<evidence type="ECO:0000259" key="12">
    <source>
        <dbReference type="PROSITE" id="PS50157"/>
    </source>
</evidence>
<sequence>MRNRKSSVKRIGAFSCTTCQFSSVCRPKLREHETKVHKKVFNILDCCGVRFTNRANLRQHMAECHPSRYKCNVCNREFSDSSSRRRHEEIHSGKRKYKCSFCDYASFQKGNLDRHLKLHSNKDENFSQPKPGSLWFKNSKGDCFICTLCSYKTKQKSALNKHLKTMHKKLATNPKYRGNHFSSEAASQKDNGTCDPQQNKNANSELVLGSQILRHQQLPNSDSTENVSHYCDLAPSRRDVNQYQKIDEQDDENTESITSRTLPFKGSVKSNLFKCSLCPFSTKYPFNLKIHTTRMHKPSTKLLKCCGINFVNKSAFQNHKTNGSCRNNRYKCTDCSVSFLSKTLFRQHEALHSDKSQFDEDTLPSTEESTRHALQNAFPKGKVAETHSILISRNSRCTMSSREEISFSRNKEQENGHRNLKVKEKSKESSGKVTYETALLQHDPSRHPERPSGFLQTTPPKLQKHELSHPKEFTCNLCDHVSSWQCHITHMMEHHCRNNPHLPYSSQRDKEVIDSVSIPSNDSYCKPLLQSFTGVTFNSIIHDEARQLRAQIPMTITVSKLLPLLERLLEMCSSIMTFIRGAVEIEARFRAIECFEFVWNISKKAFVRWEDLKGATDRNTRFNAVKFAYTILPVFLDLEKDEHLNMTEHIILIIINVVKNCQLPSPIRELHFCFEINLVLTLDERQSGWAPKLRPSPDTVRLSVTFIKLQRV</sequence>
<evidence type="ECO:0000313" key="14">
    <source>
        <dbReference type="Proteomes" id="UP000789390"/>
    </source>
</evidence>
<dbReference type="InterPro" id="IPR050688">
    <property type="entry name" value="Zinc_finger/UBP_domain"/>
</dbReference>
<evidence type="ECO:0000256" key="4">
    <source>
        <dbReference type="ARBA" id="ARBA00022771"/>
    </source>
</evidence>
<dbReference type="GO" id="GO:0008270">
    <property type="term" value="F:zinc ion binding"/>
    <property type="evidence" value="ECO:0007669"/>
    <property type="project" value="UniProtKB-KW"/>
</dbReference>
<feature type="domain" description="C2H2-type" evidence="12">
    <location>
        <begin position="69"/>
        <end position="96"/>
    </location>
</feature>
<dbReference type="Pfam" id="PF00096">
    <property type="entry name" value="zf-C2H2"/>
    <property type="match status" value="1"/>
</dbReference>
<evidence type="ECO:0000256" key="11">
    <source>
        <dbReference type="SAM" id="MobiDB-lite"/>
    </source>
</evidence>
<comment type="caution">
    <text evidence="13">The sequence shown here is derived from an EMBL/GenBank/DDBJ whole genome shotgun (WGS) entry which is preliminary data.</text>
</comment>
<evidence type="ECO:0000256" key="9">
    <source>
        <dbReference type="ARBA" id="ARBA00023242"/>
    </source>
</evidence>
<evidence type="ECO:0000256" key="6">
    <source>
        <dbReference type="ARBA" id="ARBA00023015"/>
    </source>
</evidence>
<accession>A0A8J2RL84</accession>
<keyword evidence="6" id="KW-0805">Transcription regulation</keyword>
<dbReference type="Proteomes" id="UP000789390">
    <property type="component" value="Unassembled WGS sequence"/>
</dbReference>
<feature type="domain" description="C2H2-type" evidence="12">
    <location>
        <begin position="97"/>
        <end position="124"/>
    </location>
</feature>
<evidence type="ECO:0000256" key="8">
    <source>
        <dbReference type="ARBA" id="ARBA00023163"/>
    </source>
</evidence>